<feature type="region of interest" description="Disordered" evidence="1">
    <location>
        <begin position="813"/>
        <end position="838"/>
    </location>
</feature>
<dbReference type="InterPro" id="IPR011993">
    <property type="entry name" value="PH-like_dom_sf"/>
</dbReference>
<organism evidence="3 4">
    <name type="scientific">Haemonchus contortus</name>
    <name type="common">Barber pole worm</name>
    <dbReference type="NCBI Taxonomy" id="6289"/>
    <lineage>
        <taxon>Eukaryota</taxon>
        <taxon>Metazoa</taxon>
        <taxon>Ecdysozoa</taxon>
        <taxon>Nematoda</taxon>
        <taxon>Chromadorea</taxon>
        <taxon>Rhabditida</taxon>
        <taxon>Rhabditina</taxon>
        <taxon>Rhabditomorpha</taxon>
        <taxon>Strongyloidea</taxon>
        <taxon>Trichostrongylidae</taxon>
        <taxon>Haemonchus</taxon>
    </lineage>
</organism>
<feature type="compositionally biased region" description="Polar residues" evidence="1">
    <location>
        <begin position="814"/>
        <end position="832"/>
    </location>
</feature>
<evidence type="ECO:0000259" key="2">
    <source>
        <dbReference type="Pfam" id="PF17888"/>
    </source>
</evidence>
<dbReference type="SMART" id="SM00368">
    <property type="entry name" value="LRR_RI"/>
    <property type="match status" value="3"/>
</dbReference>
<dbReference type="PANTHER" id="PTHR24112">
    <property type="entry name" value="LEUCINE-RICH REPEAT, ISOFORM F-RELATED"/>
    <property type="match status" value="1"/>
</dbReference>
<sequence>MSMSRSIQQELCEYVQQKPSAVLGNKFFDYRVALQSELSYKGDKFEPRIFVISKFRIFLLNGKSPSSLKIDKSFHILNVKSLSALKDDEVSALVEEAGHKKRYVIKSPQATAIALIKHILGAFLRYFPDIGPQLRSTIELAPEHLYDDFSTMSEDVAAKACHSFRRTYAALCDYYDQPYREEVSWDVEKIYAVNRVRWLRIDDFSHLLPKDLIPITGVLQYSSYFTGLVADGIRMTSEVIDVIMAVIRKSRHLQVLQLRNCALPRDFITLFASALQQNSSIPLETLDLSKNVLDDKKGFVIFSGVLPRLTTLRQVNFSECGLSEKCSQLFCTGIYSALTAKSNSGAISSLTELNFSTNVLKDDVSSLVNVVSLCTTLRVLDLTDTGFPLDKIWAALKYGGLQIEKLYLGGCYAGKKASDYAQQVKEFFSMAVNLSVISFTNTILPTELMKAMLLGLASNQQLKPFHLDISGTCEKNCSPVLEACLGGVQCGSISLRDNNLETEMQAVIHALGNIRTLRRADLGGANFIALRRSSKQAHASIINKTILDIVKLFSDDSLCCLEELVLSDARLGPHLSVLLNTLGATTSLRLLDISNNDLGHFGARILSKALQLNVSLRTIIIDNNHLGVEGLSDIAAALSMNRTLTSLPYPVQDVCECLARAGCDRLRVFSAMSLIESNLERNRSSSNSDFANFRINTVGVDPGNLEKWDGLGDILNNSTEEAFPHRLDDMVEDFVEQVRRECKLNLQESFACIGGAAGESLQTSGKAERIAVSRLKELWSDDLKRVLSDWRWRELCEQSGMLAEKLSGGLDGISNASASQNGSPRQITSPNISHRGADSIHHRPRSIIGELHSPLGSQPTRDDEPGISLDSPPQPSALVHLQKSRPRLQRRSGGHARQPQLEETPMSRSTDIEEEVQSTKSEDSGGGGDVVAKKHPSERAGFRAAMVPDAALLSQAVLRSAADRAMSPKPDPPLHNTGLSSPGPSSSPRVTTEADSPPPLPHRMKSLPTVAPSLPPKPASRMGLAPATSQVVAELSESNDENANNRRSVADMARIFDR</sequence>
<reference evidence="4" key="1">
    <citation type="submission" date="2020-12" db="UniProtKB">
        <authorList>
            <consortium name="WormBaseParasite"/>
        </authorList>
    </citation>
    <scope>IDENTIFICATION</scope>
    <source>
        <strain evidence="4">MHco3</strain>
    </source>
</reference>
<accession>A0A7I4XRK8</accession>
<name>A0A7I4XRK8_HAECO</name>
<feature type="compositionally biased region" description="Basic residues" evidence="1">
    <location>
        <begin position="882"/>
        <end position="894"/>
    </location>
</feature>
<dbReference type="OMA" id="TRICAMP"/>
<feature type="domain" description="CARMIL pleckstrin homology" evidence="2">
    <location>
        <begin position="36"/>
        <end position="128"/>
    </location>
</feature>
<dbReference type="InterPro" id="IPR051279">
    <property type="entry name" value="PP1-Reg/Actin-Interact_Protein"/>
</dbReference>
<dbReference type="InterPro" id="IPR032675">
    <property type="entry name" value="LRR_dom_sf"/>
</dbReference>
<proteinExistence type="predicted"/>
<evidence type="ECO:0000313" key="3">
    <source>
        <dbReference type="Proteomes" id="UP000025227"/>
    </source>
</evidence>
<dbReference type="GO" id="GO:0034315">
    <property type="term" value="P:regulation of Arp2/3 complex-mediated actin nucleation"/>
    <property type="evidence" value="ECO:0007669"/>
    <property type="project" value="TreeGrafter"/>
</dbReference>
<dbReference type="InterPro" id="IPR041245">
    <property type="entry name" value="CARMIL_PH"/>
</dbReference>
<dbReference type="Proteomes" id="UP000025227">
    <property type="component" value="Unplaced"/>
</dbReference>
<dbReference type="GO" id="GO:0030027">
    <property type="term" value="C:lamellipodium"/>
    <property type="evidence" value="ECO:0007669"/>
    <property type="project" value="TreeGrafter"/>
</dbReference>
<feature type="region of interest" description="Disordered" evidence="1">
    <location>
        <begin position="961"/>
        <end position="1058"/>
    </location>
</feature>
<dbReference type="GO" id="GO:0016477">
    <property type="term" value="P:cell migration"/>
    <property type="evidence" value="ECO:0007669"/>
    <property type="project" value="TreeGrafter"/>
</dbReference>
<protein>
    <submittedName>
        <fullName evidence="4">Leucine-rich repeat domain containing protein</fullName>
    </submittedName>
</protein>
<evidence type="ECO:0000256" key="1">
    <source>
        <dbReference type="SAM" id="MobiDB-lite"/>
    </source>
</evidence>
<dbReference type="PANTHER" id="PTHR24112:SF66">
    <property type="entry name" value="LEUCINE-RICH REPEAT, ISOFORM F"/>
    <property type="match status" value="1"/>
</dbReference>
<dbReference type="OrthoDB" id="18598at2759"/>
<dbReference type="SUPFAM" id="SSF52047">
    <property type="entry name" value="RNI-like"/>
    <property type="match status" value="2"/>
</dbReference>
<dbReference type="GO" id="GO:0005886">
    <property type="term" value="C:plasma membrane"/>
    <property type="evidence" value="ECO:0007669"/>
    <property type="project" value="TreeGrafter"/>
</dbReference>
<dbReference type="Gene3D" id="2.30.29.30">
    <property type="entry name" value="Pleckstrin-homology domain (PH domain)/Phosphotyrosine-binding domain (PTB)"/>
    <property type="match status" value="1"/>
</dbReference>
<dbReference type="Pfam" id="PF17888">
    <property type="entry name" value="Carm_PH"/>
    <property type="match status" value="1"/>
</dbReference>
<dbReference type="WBParaSite" id="HCON_00001630-00003">
    <property type="protein sequence ID" value="HCON_00001630-00003"/>
    <property type="gene ID" value="HCON_00001630"/>
</dbReference>
<feature type="region of interest" description="Disordered" evidence="1">
    <location>
        <begin position="850"/>
        <end position="936"/>
    </location>
</feature>
<keyword evidence="3" id="KW-1185">Reference proteome</keyword>
<dbReference type="AlphaFoldDB" id="A0A7I4XRK8"/>
<dbReference type="Gene3D" id="3.80.10.10">
    <property type="entry name" value="Ribonuclease Inhibitor"/>
    <property type="match status" value="1"/>
</dbReference>
<evidence type="ECO:0000313" key="4">
    <source>
        <dbReference type="WBParaSite" id="HCON_00001630-00003"/>
    </source>
</evidence>